<evidence type="ECO:0000259" key="2">
    <source>
        <dbReference type="Pfam" id="PF02698"/>
    </source>
</evidence>
<dbReference type="AlphaFoldDB" id="A0AA37M986"/>
<dbReference type="RefSeq" id="WP_238300833.1">
    <property type="nucleotide sequence ID" value="NZ_BPQM01000007.1"/>
</dbReference>
<dbReference type="Proteomes" id="UP001055108">
    <property type="component" value="Unassembled WGS sequence"/>
</dbReference>
<comment type="caution">
    <text evidence="3">The sequence shown here is derived from an EMBL/GenBank/DDBJ whole genome shotgun (WGS) entry which is preliminary data.</text>
</comment>
<reference evidence="3" key="1">
    <citation type="journal article" date="2016" name="Front. Microbiol.">
        <title>Genome Sequence of the Piezophilic, Mesophilic Sulfate-Reducing Bacterium Desulfovibrio indicus J2T.</title>
        <authorList>
            <person name="Cao J."/>
            <person name="Maignien L."/>
            <person name="Shao Z."/>
            <person name="Alain K."/>
            <person name="Jebbar M."/>
        </authorList>
    </citation>
    <scope>NUCLEOTIDE SEQUENCE</scope>
    <source>
        <strain evidence="3">NBRC 103626</strain>
    </source>
</reference>
<keyword evidence="4" id="KW-1185">Reference proteome</keyword>
<feature type="transmembrane region" description="Helical" evidence="1">
    <location>
        <begin position="9"/>
        <end position="34"/>
    </location>
</feature>
<accession>A0AA37M986</accession>
<dbReference type="EMBL" id="BPQM01000007">
    <property type="protein sequence ID" value="GJD77177.1"/>
    <property type="molecule type" value="Genomic_DNA"/>
</dbReference>
<organism evidence="3 4">
    <name type="scientific">Methylobacterium gregans</name>
    <dbReference type="NCBI Taxonomy" id="374424"/>
    <lineage>
        <taxon>Bacteria</taxon>
        <taxon>Pseudomonadati</taxon>
        <taxon>Pseudomonadota</taxon>
        <taxon>Alphaproteobacteria</taxon>
        <taxon>Hyphomicrobiales</taxon>
        <taxon>Methylobacteriaceae</taxon>
        <taxon>Methylobacterium</taxon>
    </lineage>
</organism>
<feature type="domain" description="DUF218" evidence="2">
    <location>
        <begin position="81"/>
        <end position="247"/>
    </location>
</feature>
<evidence type="ECO:0000313" key="3">
    <source>
        <dbReference type="EMBL" id="GJD77177.1"/>
    </source>
</evidence>
<dbReference type="GO" id="GO:0043164">
    <property type="term" value="P:Gram-negative-bacterium-type cell wall biogenesis"/>
    <property type="evidence" value="ECO:0007669"/>
    <property type="project" value="TreeGrafter"/>
</dbReference>
<feature type="transmembrane region" description="Helical" evidence="1">
    <location>
        <begin position="40"/>
        <end position="63"/>
    </location>
</feature>
<proteinExistence type="predicted"/>
<keyword evidence="1" id="KW-1133">Transmembrane helix</keyword>
<dbReference type="Gene3D" id="3.40.50.620">
    <property type="entry name" value="HUPs"/>
    <property type="match status" value="1"/>
</dbReference>
<evidence type="ECO:0000313" key="4">
    <source>
        <dbReference type="Proteomes" id="UP001055108"/>
    </source>
</evidence>
<evidence type="ECO:0000256" key="1">
    <source>
        <dbReference type="SAM" id="Phobius"/>
    </source>
</evidence>
<dbReference type="InterPro" id="IPR003848">
    <property type="entry name" value="DUF218"/>
</dbReference>
<keyword evidence="1" id="KW-0472">Membrane</keyword>
<dbReference type="Pfam" id="PF02698">
    <property type="entry name" value="DUF218"/>
    <property type="match status" value="1"/>
</dbReference>
<name>A0AA37M986_9HYPH</name>
<gene>
    <name evidence="3" type="ORF">NBEOAGPD_0380</name>
</gene>
<dbReference type="GO" id="GO:0000270">
    <property type="term" value="P:peptidoglycan metabolic process"/>
    <property type="evidence" value="ECO:0007669"/>
    <property type="project" value="TreeGrafter"/>
</dbReference>
<dbReference type="InterPro" id="IPR014729">
    <property type="entry name" value="Rossmann-like_a/b/a_fold"/>
</dbReference>
<dbReference type="PANTHER" id="PTHR30336">
    <property type="entry name" value="INNER MEMBRANE PROTEIN, PROBABLE PERMEASE"/>
    <property type="match status" value="1"/>
</dbReference>
<sequence length="278" mass="30081">MFFPASKLVFFLFTPSNFLILCVLAGAALFGLGWRGTGGFLVVFAGIGLALGGLSPLPALAMLPLEERFPRFEDDGQPVTGIILLGGGIETRIATARGQFVGNDADERQTYAAALARRYPQARLVFSGGSGSLRGGGDSEADIISRYADTLGLPRSRLILEGRSRNTYENARFSAELVQPKPEERWLLVTSGWHMPRAVGCFRQAGFRVTAFPVDYRTGGWGDLFRYNGFASDGLFQLDLAVKEWIGLAVYRFAGYTSGWLPGPEDAAPTPATADPSR</sequence>
<dbReference type="CDD" id="cd06259">
    <property type="entry name" value="YdcF-like"/>
    <property type="match status" value="1"/>
</dbReference>
<reference evidence="3" key="2">
    <citation type="submission" date="2021-08" db="EMBL/GenBank/DDBJ databases">
        <authorList>
            <person name="Tani A."/>
            <person name="Ola A."/>
            <person name="Ogura Y."/>
            <person name="Katsura K."/>
            <person name="Hayashi T."/>
        </authorList>
    </citation>
    <scope>NUCLEOTIDE SEQUENCE</scope>
    <source>
        <strain evidence="3">NBRC 103626</strain>
    </source>
</reference>
<dbReference type="InterPro" id="IPR051599">
    <property type="entry name" value="Cell_Envelope_Assoc"/>
</dbReference>
<dbReference type="GO" id="GO:0005886">
    <property type="term" value="C:plasma membrane"/>
    <property type="evidence" value="ECO:0007669"/>
    <property type="project" value="TreeGrafter"/>
</dbReference>
<keyword evidence="1" id="KW-0812">Transmembrane</keyword>
<protein>
    <recommendedName>
        <fullName evidence="2">DUF218 domain-containing protein</fullName>
    </recommendedName>
</protein>
<dbReference type="PANTHER" id="PTHR30336:SF4">
    <property type="entry name" value="ENVELOPE BIOGENESIS FACTOR ELYC"/>
    <property type="match status" value="1"/>
</dbReference>